<dbReference type="PANTHER" id="PTHR47219:SF9">
    <property type="entry name" value="GTPASE ACTIVATING PROTEIN AND CENTROSOME-ASSOCIATED, ISOFORM B"/>
    <property type="match status" value="1"/>
</dbReference>
<accession>W4FTU0</accession>
<dbReference type="InterPro" id="IPR050302">
    <property type="entry name" value="Rab_GAP_TBC_domain"/>
</dbReference>
<organism evidence="2">
    <name type="scientific">Aphanomyces astaci</name>
    <name type="common">Crayfish plague agent</name>
    <dbReference type="NCBI Taxonomy" id="112090"/>
    <lineage>
        <taxon>Eukaryota</taxon>
        <taxon>Sar</taxon>
        <taxon>Stramenopiles</taxon>
        <taxon>Oomycota</taxon>
        <taxon>Saprolegniomycetes</taxon>
        <taxon>Saprolegniales</taxon>
        <taxon>Verrucalvaceae</taxon>
        <taxon>Aphanomyces</taxon>
    </lineage>
</organism>
<dbReference type="PANTHER" id="PTHR47219">
    <property type="entry name" value="RAB GTPASE-ACTIVATING PROTEIN 1-LIKE"/>
    <property type="match status" value="1"/>
</dbReference>
<dbReference type="Gene3D" id="1.10.472.80">
    <property type="entry name" value="Ypt/Rab-GAP domain of gyp1p, domain 3"/>
    <property type="match status" value="1"/>
</dbReference>
<dbReference type="SUPFAM" id="SSF47923">
    <property type="entry name" value="Ypt/Rab-GAP domain of gyp1p"/>
    <property type="match status" value="2"/>
</dbReference>
<dbReference type="EMBL" id="KI913163">
    <property type="protein sequence ID" value="ETV70887.1"/>
    <property type="molecule type" value="Genomic_DNA"/>
</dbReference>
<dbReference type="PROSITE" id="PS50086">
    <property type="entry name" value="TBC_RABGAP"/>
    <property type="match status" value="1"/>
</dbReference>
<dbReference type="InterPro" id="IPR000195">
    <property type="entry name" value="Rab-GAP-TBC_dom"/>
</dbReference>
<feature type="domain" description="Rab-GAP TBC" evidence="1">
    <location>
        <begin position="223"/>
        <end position="454"/>
    </location>
</feature>
<evidence type="ECO:0000259" key="1">
    <source>
        <dbReference type="PROSITE" id="PS50086"/>
    </source>
</evidence>
<gene>
    <name evidence="2" type="ORF">H257_13655</name>
</gene>
<protein>
    <recommendedName>
        <fullName evidence="1">Rab-GAP TBC domain-containing protein</fullName>
    </recommendedName>
</protein>
<dbReference type="InterPro" id="IPR036047">
    <property type="entry name" value="F-box-like_dom_sf"/>
</dbReference>
<reference evidence="2" key="1">
    <citation type="submission" date="2013-12" db="EMBL/GenBank/DDBJ databases">
        <title>The Genome Sequence of Aphanomyces astaci APO3.</title>
        <authorList>
            <consortium name="The Broad Institute Genomics Platform"/>
            <person name="Russ C."/>
            <person name="Tyler B."/>
            <person name="van West P."/>
            <person name="Dieguez-Uribeondo J."/>
            <person name="Young S.K."/>
            <person name="Zeng Q."/>
            <person name="Gargeya S."/>
            <person name="Fitzgerald M."/>
            <person name="Abouelleil A."/>
            <person name="Alvarado L."/>
            <person name="Chapman S.B."/>
            <person name="Gainer-Dewar J."/>
            <person name="Goldberg J."/>
            <person name="Griggs A."/>
            <person name="Gujja S."/>
            <person name="Hansen M."/>
            <person name="Howarth C."/>
            <person name="Imamovic A."/>
            <person name="Ireland A."/>
            <person name="Larimer J."/>
            <person name="McCowan C."/>
            <person name="Murphy C."/>
            <person name="Pearson M."/>
            <person name="Poon T.W."/>
            <person name="Priest M."/>
            <person name="Roberts A."/>
            <person name="Saif S."/>
            <person name="Shea T."/>
            <person name="Sykes S."/>
            <person name="Wortman J."/>
            <person name="Nusbaum C."/>
            <person name="Birren B."/>
        </authorList>
    </citation>
    <scope>NUCLEOTIDE SEQUENCE [LARGE SCALE GENOMIC DNA]</scope>
    <source>
        <strain evidence="2">APO3</strain>
    </source>
</reference>
<dbReference type="InterPro" id="IPR035969">
    <property type="entry name" value="Rab-GAP_TBC_sf"/>
</dbReference>
<dbReference type="RefSeq" id="XP_009839550.1">
    <property type="nucleotide sequence ID" value="XM_009841248.1"/>
</dbReference>
<dbReference type="AlphaFoldDB" id="W4FTU0"/>
<dbReference type="GO" id="GO:0005096">
    <property type="term" value="F:GTPase activator activity"/>
    <property type="evidence" value="ECO:0007669"/>
    <property type="project" value="TreeGrafter"/>
</dbReference>
<dbReference type="OrthoDB" id="78246at2759"/>
<dbReference type="Pfam" id="PF00566">
    <property type="entry name" value="RabGAP-TBC"/>
    <property type="match status" value="1"/>
</dbReference>
<dbReference type="STRING" id="112090.W4FTU0"/>
<evidence type="ECO:0000313" key="2">
    <source>
        <dbReference type="EMBL" id="ETV70887.1"/>
    </source>
</evidence>
<proteinExistence type="predicted"/>
<dbReference type="Gene3D" id="1.10.8.270">
    <property type="entry name" value="putative rabgap domain of human tbc1 domain family member 14 like domains"/>
    <property type="match status" value="1"/>
</dbReference>
<dbReference type="GO" id="GO:0031267">
    <property type="term" value="F:small GTPase binding"/>
    <property type="evidence" value="ECO:0007669"/>
    <property type="project" value="TreeGrafter"/>
</dbReference>
<name>W4FTU0_APHAT</name>
<dbReference type="SUPFAM" id="SSF81383">
    <property type="entry name" value="F-box domain"/>
    <property type="match status" value="1"/>
</dbReference>
<dbReference type="VEuPathDB" id="FungiDB:H257_13655"/>
<dbReference type="SMART" id="SM00164">
    <property type="entry name" value="TBC"/>
    <property type="match status" value="1"/>
</dbReference>
<sequence>MKTSDGRLANDANGSRMQTTYVSALRVFPAGEKSDRNIMHHLPYYDMRAARQFLASEDTDSMEDYKRQCRALLKSTEKCFKKKASRLKRSVLYLSLLHHPQNTVGIVATDSLHSITFHYNTLVHALERGMTSPRRTRTTSLDSARQESLRIGLELDLMNQSIHKELGRLHTVHSVLTTLLNHLPYGMLPVFSFLGPADVAAALSVCRSWLSMLTAYCTLSQAFSHPHERWQYWQRYLLIQTTKTSPDLDHLHIDDIVVSRVCTDDIRNIALLDQEVHRTTFFPKESMYMPALLSNSPPSGSTTYLPRIGSYSSRSPALKSLHQKLHHLLSTFAHQYPQVGYGHGMTFVGAALLSTLQYDMDASYRVFVTFMEKHGMHHLWHASPSSFGAGLPRRLCQLERCVDVYAPEVAAHLRAHSISTSMFASSWILSLFLNDRSLPPSTCMHILDTFLVEGWLAMYALYIGLIVVHSKELVVATDEASILHVLLSLPKHLAMHGLGPYRMCALTTLSPSLATTLSLEIEQEPHP</sequence>
<dbReference type="GeneID" id="20815651"/>